<accession>A0A327NPX2</accession>
<evidence type="ECO:0000313" key="3">
    <source>
        <dbReference type="Proteomes" id="UP000249016"/>
    </source>
</evidence>
<proteinExistence type="predicted"/>
<name>A0A327NPX2_9BACT</name>
<dbReference type="Proteomes" id="UP000249016">
    <property type="component" value="Unassembled WGS sequence"/>
</dbReference>
<organism evidence="2 3">
    <name type="scientific">Spirosoma telluris</name>
    <dbReference type="NCBI Taxonomy" id="2183553"/>
    <lineage>
        <taxon>Bacteria</taxon>
        <taxon>Pseudomonadati</taxon>
        <taxon>Bacteroidota</taxon>
        <taxon>Cytophagia</taxon>
        <taxon>Cytophagales</taxon>
        <taxon>Cytophagaceae</taxon>
        <taxon>Spirosoma</taxon>
    </lineage>
</organism>
<gene>
    <name evidence="2" type="ORF">HMF3257_26010</name>
</gene>
<evidence type="ECO:0000256" key="1">
    <source>
        <dbReference type="SAM" id="MobiDB-lite"/>
    </source>
</evidence>
<dbReference type="AlphaFoldDB" id="A0A327NPX2"/>
<comment type="caution">
    <text evidence="2">The sequence shown here is derived from an EMBL/GenBank/DDBJ whole genome shotgun (WGS) entry which is preliminary data.</text>
</comment>
<dbReference type="EMBL" id="QLII01000001">
    <property type="protein sequence ID" value="RAI76763.1"/>
    <property type="molecule type" value="Genomic_DNA"/>
</dbReference>
<dbReference type="OrthoDB" id="5501404at2"/>
<evidence type="ECO:0000313" key="2">
    <source>
        <dbReference type="EMBL" id="RAI76763.1"/>
    </source>
</evidence>
<dbReference type="RefSeq" id="WP_111346727.1">
    <property type="nucleotide sequence ID" value="NZ_QLII01000001.1"/>
</dbReference>
<keyword evidence="3" id="KW-1185">Reference proteome</keyword>
<reference evidence="2 3" key="1">
    <citation type="submission" date="2018-06" db="EMBL/GenBank/DDBJ databases">
        <title>Spirosoma sp. HMF3257 Genome sequencing and assembly.</title>
        <authorList>
            <person name="Kang H."/>
            <person name="Cha I."/>
            <person name="Kim H."/>
            <person name="Kang J."/>
            <person name="Joh K."/>
        </authorList>
    </citation>
    <scope>NUCLEOTIDE SEQUENCE [LARGE SCALE GENOMIC DNA]</scope>
    <source>
        <strain evidence="2 3">HMF3257</strain>
    </source>
</reference>
<sequence>MRPIARQLANKLMNRESFETETTYEADVYETESEGEQPTTYEINEIQNEFNARVANLLFSRDEHENEVTISQYVQENEQVQQEDEVDALGVARERFVRELSELKDGEDPTPAIQRFIPALLPILRIAIKIIGRDKVVNFLGGLVAQLIGKLLGDTFKNYHGMLGNAIADVGLKILTLEAPERESLRYEAYASTVEEILTEIGSQPENYSADAETMQSLVAEAFETAVANNFPAQMVKPALRQASINGMWYGRPKKRRQYRKYSHVFPVTISPRTAQLIKTFKGQSLASFLSDKLGLPTNKPIQAKVHLYAATQFTKLPMIARMEKLPGLNSSHWTAYCQFHPLTVEVATLLLNEPGLGKNVESRFLQSRSLIAKNQRFYFLEIQGAKVQIPLGAGRVHRPQVPAASGSPAQPPKVQAPFPGRAMHRAY</sequence>
<feature type="region of interest" description="Disordered" evidence="1">
    <location>
        <begin position="399"/>
        <end position="421"/>
    </location>
</feature>
<protein>
    <submittedName>
        <fullName evidence="2">Uncharacterized protein</fullName>
    </submittedName>
</protein>